<dbReference type="InterPro" id="IPR001647">
    <property type="entry name" value="HTH_TetR"/>
</dbReference>
<name>A0A0B1Q548_9HYPH</name>
<sequence>MKHADRRQITREALIAAATAEIFENGISGASLRHITERAGYTQGAFYSNFSTRNALLEAVLEKLMRGRLDRMEAILLGEGPLETTIERLGEWLKSMQDDTAGTLVMLEFQVHALRDTGFATNYNRWRAAQHALIAHAIETIRKHHGVETKLPPMLMSLGFSALWSGFALQGRLPEDIEVDDLIGSFMRALV</sequence>
<evidence type="ECO:0000259" key="3">
    <source>
        <dbReference type="PROSITE" id="PS50977"/>
    </source>
</evidence>
<dbReference type="OrthoDB" id="9798857at2"/>
<gene>
    <name evidence="4" type="ORF">LA66_15770</name>
</gene>
<dbReference type="PANTHER" id="PTHR30055:SF241">
    <property type="entry name" value="TRANSCRIPTIONAL REGULATORY PROTEIN"/>
    <property type="match status" value="1"/>
</dbReference>
<dbReference type="EMBL" id="JRFJ01000004">
    <property type="protein sequence ID" value="KHJ54027.1"/>
    <property type="molecule type" value="Genomic_DNA"/>
</dbReference>
<dbReference type="Proteomes" id="UP000030826">
    <property type="component" value="Unassembled WGS sequence"/>
</dbReference>
<feature type="domain" description="HTH tetR-type" evidence="3">
    <location>
        <begin position="8"/>
        <end position="68"/>
    </location>
</feature>
<dbReference type="InterPro" id="IPR009057">
    <property type="entry name" value="Homeodomain-like_sf"/>
</dbReference>
<dbReference type="SUPFAM" id="SSF46689">
    <property type="entry name" value="Homeodomain-like"/>
    <property type="match status" value="1"/>
</dbReference>
<dbReference type="STRING" id="370622.LA66_15770"/>
<reference evidence="4 5" key="1">
    <citation type="submission" date="2014-09" db="EMBL/GenBank/DDBJ databases">
        <title>Isolation and characterization of Aurantimonas altamirensis ON-56566 from clinical sample following a dog bite.</title>
        <authorList>
            <person name="Eshaghi A."/>
            <person name="Li A."/>
            <person name="Shahinas D."/>
            <person name="Bahn P."/>
            <person name="Kus J.V."/>
            <person name="Patel S.N."/>
        </authorList>
    </citation>
    <scope>NUCLEOTIDE SEQUENCE [LARGE SCALE GENOMIC DNA]</scope>
    <source>
        <strain evidence="4 5">ON-56566</strain>
    </source>
</reference>
<organism evidence="4 5">
    <name type="scientific">Aureimonas altamirensis</name>
    <dbReference type="NCBI Taxonomy" id="370622"/>
    <lineage>
        <taxon>Bacteria</taxon>
        <taxon>Pseudomonadati</taxon>
        <taxon>Pseudomonadota</taxon>
        <taxon>Alphaproteobacteria</taxon>
        <taxon>Hyphomicrobiales</taxon>
        <taxon>Aurantimonadaceae</taxon>
        <taxon>Aureimonas</taxon>
    </lineage>
</organism>
<dbReference type="SUPFAM" id="SSF48498">
    <property type="entry name" value="Tetracyclin repressor-like, C-terminal domain"/>
    <property type="match status" value="1"/>
</dbReference>
<evidence type="ECO:0000313" key="4">
    <source>
        <dbReference type="EMBL" id="KHJ54027.1"/>
    </source>
</evidence>
<dbReference type="PROSITE" id="PS50977">
    <property type="entry name" value="HTH_TETR_2"/>
    <property type="match status" value="1"/>
</dbReference>
<evidence type="ECO:0000256" key="2">
    <source>
        <dbReference type="PROSITE-ProRule" id="PRU00335"/>
    </source>
</evidence>
<accession>A0A0B1Q548</accession>
<dbReference type="GO" id="GO:0003700">
    <property type="term" value="F:DNA-binding transcription factor activity"/>
    <property type="evidence" value="ECO:0007669"/>
    <property type="project" value="TreeGrafter"/>
</dbReference>
<dbReference type="GO" id="GO:0000976">
    <property type="term" value="F:transcription cis-regulatory region binding"/>
    <property type="evidence" value="ECO:0007669"/>
    <property type="project" value="TreeGrafter"/>
</dbReference>
<evidence type="ECO:0000313" key="5">
    <source>
        <dbReference type="Proteomes" id="UP000030826"/>
    </source>
</evidence>
<proteinExistence type="predicted"/>
<dbReference type="InterPro" id="IPR050109">
    <property type="entry name" value="HTH-type_TetR-like_transc_reg"/>
</dbReference>
<dbReference type="PRINTS" id="PR00455">
    <property type="entry name" value="HTHTETR"/>
</dbReference>
<comment type="caution">
    <text evidence="4">The sequence shown here is derived from an EMBL/GenBank/DDBJ whole genome shotgun (WGS) entry which is preliminary data.</text>
</comment>
<dbReference type="Pfam" id="PF00440">
    <property type="entry name" value="TetR_N"/>
    <property type="match status" value="1"/>
</dbReference>
<protein>
    <recommendedName>
        <fullName evidence="3">HTH tetR-type domain-containing protein</fullName>
    </recommendedName>
</protein>
<dbReference type="Gene3D" id="1.10.357.10">
    <property type="entry name" value="Tetracycline Repressor, domain 2"/>
    <property type="match status" value="1"/>
</dbReference>
<evidence type="ECO:0000256" key="1">
    <source>
        <dbReference type="ARBA" id="ARBA00023125"/>
    </source>
</evidence>
<dbReference type="RefSeq" id="WP_039194784.1">
    <property type="nucleotide sequence ID" value="NZ_BBWQ01000021.1"/>
</dbReference>
<dbReference type="AlphaFoldDB" id="A0A0B1Q548"/>
<feature type="DNA-binding region" description="H-T-H motif" evidence="2">
    <location>
        <begin position="31"/>
        <end position="50"/>
    </location>
</feature>
<keyword evidence="1 2" id="KW-0238">DNA-binding</keyword>
<dbReference type="PANTHER" id="PTHR30055">
    <property type="entry name" value="HTH-TYPE TRANSCRIPTIONAL REGULATOR RUTR"/>
    <property type="match status" value="1"/>
</dbReference>
<dbReference type="InterPro" id="IPR036271">
    <property type="entry name" value="Tet_transcr_reg_TetR-rel_C_sf"/>
</dbReference>